<evidence type="ECO:0000256" key="3">
    <source>
        <dbReference type="ARBA" id="ARBA00022475"/>
    </source>
</evidence>
<dbReference type="Pfam" id="PF00528">
    <property type="entry name" value="BPD_transp_1"/>
    <property type="match status" value="1"/>
</dbReference>
<feature type="region of interest" description="Disordered" evidence="8">
    <location>
        <begin position="1"/>
        <end position="34"/>
    </location>
</feature>
<keyword evidence="3" id="KW-1003">Cell membrane</keyword>
<evidence type="ECO:0000256" key="4">
    <source>
        <dbReference type="ARBA" id="ARBA00022692"/>
    </source>
</evidence>
<dbReference type="PANTHER" id="PTHR43005">
    <property type="entry name" value="BLR7065 PROTEIN"/>
    <property type="match status" value="1"/>
</dbReference>
<feature type="transmembrane region" description="Helical" evidence="7">
    <location>
        <begin position="286"/>
        <end position="314"/>
    </location>
</feature>
<keyword evidence="2 7" id="KW-0813">Transport</keyword>
<evidence type="ECO:0000256" key="1">
    <source>
        <dbReference type="ARBA" id="ARBA00004651"/>
    </source>
</evidence>
<dbReference type="CDD" id="cd06261">
    <property type="entry name" value="TM_PBP2"/>
    <property type="match status" value="1"/>
</dbReference>
<dbReference type="GO" id="GO:0055085">
    <property type="term" value="P:transmembrane transport"/>
    <property type="evidence" value="ECO:0007669"/>
    <property type="project" value="InterPro"/>
</dbReference>
<feature type="transmembrane region" description="Helical" evidence="7">
    <location>
        <begin position="196"/>
        <end position="214"/>
    </location>
</feature>
<keyword evidence="5 7" id="KW-1133">Transmembrane helix</keyword>
<dbReference type="InterPro" id="IPR000515">
    <property type="entry name" value="MetI-like"/>
</dbReference>
<feature type="transmembrane region" description="Helical" evidence="7">
    <location>
        <begin position="41"/>
        <end position="61"/>
    </location>
</feature>
<accession>A0A8J3QWV5</accession>
<organism evidence="10 11">
    <name type="scientific">Rugosimonospora africana</name>
    <dbReference type="NCBI Taxonomy" id="556532"/>
    <lineage>
        <taxon>Bacteria</taxon>
        <taxon>Bacillati</taxon>
        <taxon>Actinomycetota</taxon>
        <taxon>Actinomycetes</taxon>
        <taxon>Micromonosporales</taxon>
        <taxon>Micromonosporaceae</taxon>
        <taxon>Rugosimonospora</taxon>
    </lineage>
</organism>
<evidence type="ECO:0000313" key="10">
    <source>
        <dbReference type="EMBL" id="GIH17240.1"/>
    </source>
</evidence>
<evidence type="ECO:0000256" key="5">
    <source>
        <dbReference type="ARBA" id="ARBA00022989"/>
    </source>
</evidence>
<dbReference type="InterPro" id="IPR035906">
    <property type="entry name" value="MetI-like_sf"/>
</dbReference>
<comment type="subcellular location">
    <subcellularLocation>
        <location evidence="1 7">Cell membrane</location>
        <topology evidence="1 7">Multi-pass membrane protein</topology>
    </subcellularLocation>
</comment>
<evidence type="ECO:0000313" key="11">
    <source>
        <dbReference type="Proteomes" id="UP000642748"/>
    </source>
</evidence>
<dbReference type="Gene3D" id="1.10.3720.10">
    <property type="entry name" value="MetI-like"/>
    <property type="match status" value="1"/>
</dbReference>
<evidence type="ECO:0000256" key="7">
    <source>
        <dbReference type="RuleBase" id="RU363032"/>
    </source>
</evidence>
<evidence type="ECO:0000256" key="6">
    <source>
        <dbReference type="ARBA" id="ARBA00023136"/>
    </source>
</evidence>
<dbReference type="Proteomes" id="UP000642748">
    <property type="component" value="Unassembled WGS sequence"/>
</dbReference>
<keyword evidence="6 7" id="KW-0472">Membrane</keyword>
<proteinExistence type="inferred from homology"/>
<dbReference type="PANTHER" id="PTHR43005:SF1">
    <property type="entry name" value="SPERMIDINE_PUTRESCINE TRANSPORT SYSTEM PERMEASE PROTEIN"/>
    <property type="match status" value="1"/>
</dbReference>
<sequence length="323" mass="34751">MSAPEISRTATHGANAPDESDRAPGAAPIGRRHSRRGRSRALTLLVLVAPSVLLLAVINGYPVVYGLVQSTHDSTLISSGAWTGLANYTHVFTDPSFWSATLFTLIFTVVGVFGSWAVGLGLALLLRTSVPGATAFKVLLMLPWVVPVVVSTTAWNWLIATSESPIPKLIHALGFADPMFLSDPTTAKVTVCLFKVWASFPFMMVMMSSALAAVDHALYEASSLDGAGRWQQLTRITLPNIGRSTYISWILMMIFCVNDFPSIYLLTGGGPANSTTTLIVLAYRTVFQNFQVGTGVAIAFVLTAALVLVSVVLYRQIRKVETA</sequence>
<keyword evidence="4 7" id="KW-0812">Transmembrane</keyword>
<dbReference type="AlphaFoldDB" id="A0A8J3QWV5"/>
<keyword evidence="11" id="KW-1185">Reference proteome</keyword>
<evidence type="ECO:0000256" key="8">
    <source>
        <dbReference type="SAM" id="MobiDB-lite"/>
    </source>
</evidence>
<comment type="caution">
    <text evidence="10">The sequence shown here is derived from an EMBL/GenBank/DDBJ whole genome shotgun (WGS) entry which is preliminary data.</text>
</comment>
<dbReference type="PROSITE" id="PS50928">
    <property type="entry name" value="ABC_TM1"/>
    <property type="match status" value="1"/>
</dbReference>
<dbReference type="GO" id="GO:0005886">
    <property type="term" value="C:plasma membrane"/>
    <property type="evidence" value="ECO:0007669"/>
    <property type="project" value="UniProtKB-SubCell"/>
</dbReference>
<feature type="transmembrane region" description="Helical" evidence="7">
    <location>
        <begin position="246"/>
        <end position="266"/>
    </location>
</feature>
<feature type="transmembrane region" description="Helical" evidence="7">
    <location>
        <begin position="97"/>
        <end position="126"/>
    </location>
</feature>
<gene>
    <name evidence="10" type="ORF">Raf01_54120</name>
</gene>
<dbReference type="SUPFAM" id="SSF161098">
    <property type="entry name" value="MetI-like"/>
    <property type="match status" value="1"/>
</dbReference>
<feature type="domain" description="ABC transmembrane type-1" evidence="9">
    <location>
        <begin position="101"/>
        <end position="313"/>
    </location>
</feature>
<comment type="similarity">
    <text evidence="7">Belongs to the binding-protein-dependent transport system permease family.</text>
</comment>
<dbReference type="RefSeq" id="WP_203920798.1">
    <property type="nucleotide sequence ID" value="NZ_BONZ01000050.1"/>
</dbReference>
<evidence type="ECO:0000259" key="9">
    <source>
        <dbReference type="PROSITE" id="PS50928"/>
    </source>
</evidence>
<reference evidence="10" key="1">
    <citation type="submission" date="2021-01" db="EMBL/GenBank/DDBJ databases">
        <title>Whole genome shotgun sequence of Rugosimonospora africana NBRC 104875.</title>
        <authorList>
            <person name="Komaki H."/>
            <person name="Tamura T."/>
        </authorList>
    </citation>
    <scope>NUCLEOTIDE SEQUENCE</scope>
    <source>
        <strain evidence="10">NBRC 104875</strain>
    </source>
</reference>
<dbReference type="EMBL" id="BONZ01000050">
    <property type="protein sequence ID" value="GIH17240.1"/>
    <property type="molecule type" value="Genomic_DNA"/>
</dbReference>
<evidence type="ECO:0000256" key="2">
    <source>
        <dbReference type="ARBA" id="ARBA00022448"/>
    </source>
</evidence>
<feature type="transmembrane region" description="Helical" evidence="7">
    <location>
        <begin position="138"/>
        <end position="159"/>
    </location>
</feature>
<protein>
    <submittedName>
        <fullName evidence="10">Transporter</fullName>
    </submittedName>
</protein>
<name>A0A8J3QWV5_9ACTN</name>